<feature type="compositionally biased region" description="Low complexity" evidence="1">
    <location>
        <begin position="244"/>
        <end position="261"/>
    </location>
</feature>
<feature type="compositionally biased region" description="Basic and acidic residues" evidence="1">
    <location>
        <begin position="302"/>
        <end position="314"/>
    </location>
</feature>
<proteinExistence type="predicted"/>
<dbReference type="Pfam" id="PF07816">
    <property type="entry name" value="DUF1645"/>
    <property type="match status" value="1"/>
</dbReference>
<feature type="region of interest" description="Disordered" evidence="1">
    <location>
        <begin position="302"/>
        <end position="355"/>
    </location>
</feature>
<gene>
    <name evidence="2" type="ORF">CQW23_32101</name>
</gene>
<evidence type="ECO:0000313" key="3">
    <source>
        <dbReference type="Proteomes" id="UP000224567"/>
    </source>
</evidence>
<reference evidence="3" key="2">
    <citation type="journal article" date="2017" name="J. Anim. Genet.">
        <title>Multiple reference genome sequences of hot pepper reveal the massive evolution of plant disease resistance genes by retroduplication.</title>
        <authorList>
            <person name="Kim S."/>
            <person name="Park J."/>
            <person name="Yeom S.-I."/>
            <person name="Kim Y.-M."/>
            <person name="Seo E."/>
            <person name="Kim K.-T."/>
            <person name="Kim M.-S."/>
            <person name="Lee J.M."/>
            <person name="Cheong K."/>
            <person name="Shin H.-S."/>
            <person name="Kim S.-B."/>
            <person name="Han K."/>
            <person name="Lee J."/>
            <person name="Park M."/>
            <person name="Lee H.-A."/>
            <person name="Lee H.-Y."/>
            <person name="Lee Y."/>
            <person name="Oh S."/>
            <person name="Lee J.H."/>
            <person name="Choi E."/>
            <person name="Choi E."/>
            <person name="Lee S.E."/>
            <person name="Jeon J."/>
            <person name="Kim H."/>
            <person name="Choi G."/>
            <person name="Song H."/>
            <person name="Lee J."/>
            <person name="Lee S.-C."/>
            <person name="Kwon J.-K."/>
            <person name="Lee H.-Y."/>
            <person name="Koo N."/>
            <person name="Hong Y."/>
            <person name="Kim R.W."/>
            <person name="Kang W.-H."/>
            <person name="Huh J.H."/>
            <person name="Kang B.-C."/>
            <person name="Yang T.-J."/>
            <person name="Lee Y.-H."/>
            <person name="Bennetzen J.L."/>
            <person name="Choi D."/>
        </authorList>
    </citation>
    <scope>NUCLEOTIDE SEQUENCE [LARGE SCALE GENOMIC DNA]</scope>
    <source>
        <strain evidence="3">cv. PBC81</strain>
    </source>
</reference>
<dbReference type="EMBL" id="MLFT02000238">
    <property type="protein sequence ID" value="PHT28286.1"/>
    <property type="molecule type" value="Genomic_DNA"/>
</dbReference>
<evidence type="ECO:0000313" key="2">
    <source>
        <dbReference type="EMBL" id="PHT28286.1"/>
    </source>
</evidence>
<dbReference type="PANTHER" id="PTHR33095:SF57">
    <property type="entry name" value="EXPRESSED PROTEIN"/>
    <property type="match status" value="1"/>
</dbReference>
<dbReference type="InterPro" id="IPR012442">
    <property type="entry name" value="DUF1645_plant"/>
</dbReference>
<name>A0A2G2V5M5_CAPBA</name>
<sequence>MHTSLPIPTTNLSHKIMEPLGNHSSATAAAVITSSAVPEFEPEDGSTAEAGMFSDDIDSTCSTPYVSAPSSPGRGQPYSGFYYSAPASPMHFVLSTTSAKNSVGTTKISSPSEDFDFSARMAADGGGAADGSMSSADELFLNGQIRPMKLSTHLKRPQVLAPLLDLDENEDEDEKSFRGRDSKLRNRSLRRRTRSMSPLRTTSYEWQEDYEEGELDVAVVVKEKMKKNESEEIKPDDNEEETSNETTPCPSGSSSRSSSVGRSSKRWVFLKEFLYRSKSEGRNNTHKFWSGISFSPVKDKKLDKITTPKGDKNSATDTSETTKKGKQNGNTKEAKKKPVNGSGIGKRRVPPSPHELHYTANRAQSEEMRKKTFLPYRQGLLGCLGFSSKSYGAMNGFARALNPVSSR</sequence>
<dbReference type="Proteomes" id="UP000224567">
    <property type="component" value="Unassembled WGS sequence"/>
</dbReference>
<keyword evidence="3" id="KW-1185">Reference proteome</keyword>
<organism evidence="2 3">
    <name type="scientific">Capsicum baccatum</name>
    <name type="common">Peruvian pepper</name>
    <dbReference type="NCBI Taxonomy" id="33114"/>
    <lineage>
        <taxon>Eukaryota</taxon>
        <taxon>Viridiplantae</taxon>
        <taxon>Streptophyta</taxon>
        <taxon>Embryophyta</taxon>
        <taxon>Tracheophyta</taxon>
        <taxon>Spermatophyta</taxon>
        <taxon>Magnoliopsida</taxon>
        <taxon>eudicotyledons</taxon>
        <taxon>Gunneridae</taxon>
        <taxon>Pentapetalae</taxon>
        <taxon>asterids</taxon>
        <taxon>lamiids</taxon>
        <taxon>Solanales</taxon>
        <taxon>Solanaceae</taxon>
        <taxon>Solanoideae</taxon>
        <taxon>Capsiceae</taxon>
        <taxon>Capsicum</taxon>
    </lineage>
</organism>
<protein>
    <submittedName>
        <fullName evidence="2">Uncharacterized protein</fullName>
    </submittedName>
</protein>
<dbReference type="PANTHER" id="PTHR33095">
    <property type="entry name" value="OS07G0619500 PROTEIN"/>
    <property type="match status" value="1"/>
</dbReference>
<comment type="caution">
    <text evidence="2">The sequence shown here is derived from an EMBL/GenBank/DDBJ whole genome shotgun (WGS) entry which is preliminary data.</text>
</comment>
<dbReference type="AlphaFoldDB" id="A0A2G2V5M5"/>
<feature type="compositionally biased region" description="Basic and acidic residues" evidence="1">
    <location>
        <begin position="225"/>
        <end position="236"/>
    </location>
</feature>
<accession>A0A2G2V5M5</accession>
<evidence type="ECO:0000256" key="1">
    <source>
        <dbReference type="SAM" id="MobiDB-lite"/>
    </source>
</evidence>
<reference evidence="2 3" key="1">
    <citation type="journal article" date="2017" name="Genome Biol.">
        <title>New reference genome sequences of hot pepper reveal the massive evolution of plant disease-resistance genes by retroduplication.</title>
        <authorList>
            <person name="Kim S."/>
            <person name="Park J."/>
            <person name="Yeom S.I."/>
            <person name="Kim Y.M."/>
            <person name="Seo E."/>
            <person name="Kim K.T."/>
            <person name="Kim M.S."/>
            <person name="Lee J.M."/>
            <person name="Cheong K."/>
            <person name="Shin H.S."/>
            <person name="Kim S.B."/>
            <person name="Han K."/>
            <person name="Lee J."/>
            <person name="Park M."/>
            <person name="Lee H.A."/>
            <person name="Lee H.Y."/>
            <person name="Lee Y."/>
            <person name="Oh S."/>
            <person name="Lee J.H."/>
            <person name="Choi E."/>
            <person name="Choi E."/>
            <person name="Lee S.E."/>
            <person name="Jeon J."/>
            <person name="Kim H."/>
            <person name="Choi G."/>
            <person name="Song H."/>
            <person name="Lee J."/>
            <person name="Lee S.C."/>
            <person name="Kwon J.K."/>
            <person name="Lee H.Y."/>
            <person name="Koo N."/>
            <person name="Hong Y."/>
            <person name="Kim R.W."/>
            <person name="Kang W.H."/>
            <person name="Huh J.H."/>
            <person name="Kang B.C."/>
            <person name="Yang T.J."/>
            <person name="Lee Y.H."/>
            <person name="Bennetzen J.L."/>
            <person name="Choi D."/>
        </authorList>
    </citation>
    <scope>NUCLEOTIDE SEQUENCE [LARGE SCALE GENOMIC DNA]</scope>
    <source>
        <strain evidence="3">cv. PBC81</strain>
    </source>
</reference>
<dbReference type="STRING" id="33114.A0A2G2V5M5"/>
<dbReference type="OrthoDB" id="667051at2759"/>
<feature type="region of interest" description="Disordered" evidence="1">
    <location>
        <begin position="225"/>
        <end position="261"/>
    </location>
</feature>